<dbReference type="InterPro" id="IPR027843">
    <property type="entry name" value="DUF4440"/>
</dbReference>
<accession>A0AAP2CIV0</accession>
<feature type="chain" id="PRO_5043041026" evidence="1">
    <location>
        <begin position="21"/>
        <end position="151"/>
    </location>
</feature>
<feature type="signal peptide" evidence="1">
    <location>
        <begin position="1"/>
        <end position="20"/>
    </location>
</feature>
<dbReference type="InterPro" id="IPR011944">
    <property type="entry name" value="Steroid_delta5-4_isomerase"/>
</dbReference>
<evidence type="ECO:0000313" key="3">
    <source>
        <dbReference type="EMBL" id="MBS9524484.1"/>
    </source>
</evidence>
<protein>
    <submittedName>
        <fullName evidence="3">SgcJ/EcaC family oxidoreductase</fullName>
    </submittedName>
</protein>
<dbReference type="SUPFAM" id="SSF54427">
    <property type="entry name" value="NTF2-like"/>
    <property type="match status" value="1"/>
</dbReference>
<comment type="caution">
    <text evidence="3">The sequence shown here is derived from an EMBL/GenBank/DDBJ whole genome shotgun (WGS) entry which is preliminary data.</text>
</comment>
<dbReference type="RefSeq" id="WP_213945343.1">
    <property type="nucleotide sequence ID" value="NZ_JAHCMY010000005.1"/>
</dbReference>
<dbReference type="PROSITE" id="PS51257">
    <property type="entry name" value="PROKAR_LIPOPROTEIN"/>
    <property type="match status" value="1"/>
</dbReference>
<keyword evidence="4" id="KW-1185">Reference proteome</keyword>
<proteinExistence type="predicted"/>
<dbReference type="InterPro" id="IPR032710">
    <property type="entry name" value="NTF2-like_dom_sf"/>
</dbReference>
<evidence type="ECO:0000259" key="2">
    <source>
        <dbReference type="Pfam" id="PF14534"/>
    </source>
</evidence>
<name>A0AAP2CIV0_9BACT</name>
<feature type="domain" description="DUF4440" evidence="2">
    <location>
        <begin position="32"/>
        <end position="142"/>
    </location>
</feature>
<keyword evidence="1" id="KW-0732">Signal</keyword>
<dbReference type="AlphaFoldDB" id="A0AAP2CIV0"/>
<evidence type="ECO:0000256" key="1">
    <source>
        <dbReference type="SAM" id="SignalP"/>
    </source>
</evidence>
<evidence type="ECO:0000313" key="4">
    <source>
        <dbReference type="Proteomes" id="UP001319104"/>
    </source>
</evidence>
<dbReference type="Proteomes" id="UP001319104">
    <property type="component" value="Unassembled WGS sequence"/>
</dbReference>
<dbReference type="Gene3D" id="3.10.450.50">
    <property type="match status" value="1"/>
</dbReference>
<sequence length="151" mass="16554">MKRLFIFPIVLALLAACSQAPTSSDDNDAQAITEMSKARAKAFNEGDAATIAGHFTKNGVLMAPGQEVATGTEAIEAYYAKIFEEYEAILDSWYEEIEVSGDMGFGRGEARVTLIDKTSADTTESSSKYLNIVKRQEDGSWKTSHDVWNDN</sequence>
<organism evidence="3 4">
    <name type="scientific">Litoribacter ruber</name>
    <dbReference type="NCBI Taxonomy" id="702568"/>
    <lineage>
        <taxon>Bacteria</taxon>
        <taxon>Pseudomonadati</taxon>
        <taxon>Bacteroidota</taxon>
        <taxon>Cytophagia</taxon>
        <taxon>Cytophagales</taxon>
        <taxon>Cyclobacteriaceae</taxon>
        <taxon>Litoribacter</taxon>
    </lineage>
</organism>
<reference evidence="3 4" key="1">
    <citation type="submission" date="2021-05" db="EMBL/GenBank/DDBJ databases">
        <authorList>
            <person name="Zhang Z.D."/>
            <person name="Osman G."/>
        </authorList>
    </citation>
    <scope>NUCLEOTIDE SEQUENCE [LARGE SCALE GENOMIC DNA]</scope>
    <source>
        <strain evidence="3 4">KCTC 32217</strain>
    </source>
</reference>
<dbReference type="Pfam" id="PF14534">
    <property type="entry name" value="DUF4440"/>
    <property type="match status" value="1"/>
</dbReference>
<dbReference type="EMBL" id="JAHCMY010000005">
    <property type="protein sequence ID" value="MBS9524484.1"/>
    <property type="molecule type" value="Genomic_DNA"/>
</dbReference>
<dbReference type="NCBIfam" id="TIGR02246">
    <property type="entry name" value="SgcJ/EcaC family oxidoreductase"/>
    <property type="match status" value="1"/>
</dbReference>
<gene>
    <name evidence="3" type="ORF">KI659_10700</name>
</gene>